<dbReference type="AlphaFoldDB" id="A0A1R1PNF8"/>
<name>A0A1R1PNF8_ZANCU</name>
<reference evidence="2" key="1">
    <citation type="submission" date="2017-01" db="EMBL/GenBank/DDBJ databases">
        <authorList>
            <person name="Wang Y."/>
            <person name="White M."/>
            <person name="Kvist S."/>
            <person name="Moncalvo J.-M."/>
        </authorList>
    </citation>
    <scope>NUCLEOTIDE SEQUENCE [LARGE SCALE GENOMIC DNA]</scope>
    <source>
        <strain evidence="2">COL-18-3</strain>
    </source>
</reference>
<accession>A0A1R1PNF8</accession>
<evidence type="ECO:0000313" key="2">
    <source>
        <dbReference type="Proteomes" id="UP000188320"/>
    </source>
</evidence>
<keyword evidence="2" id="KW-1185">Reference proteome</keyword>
<evidence type="ECO:0000313" key="1">
    <source>
        <dbReference type="EMBL" id="OMH82499.1"/>
    </source>
</evidence>
<comment type="caution">
    <text evidence="1">The sequence shown here is derived from an EMBL/GenBank/DDBJ whole genome shotgun (WGS) entry which is preliminary data.</text>
</comment>
<protein>
    <submittedName>
        <fullName evidence="1">Uncharacterized protein</fullName>
    </submittedName>
</protein>
<dbReference type="Proteomes" id="UP000188320">
    <property type="component" value="Unassembled WGS sequence"/>
</dbReference>
<organism evidence="1 2">
    <name type="scientific">Zancudomyces culisetae</name>
    <name type="common">Gut fungus</name>
    <name type="synonym">Smittium culisetae</name>
    <dbReference type="NCBI Taxonomy" id="1213189"/>
    <lineage>
        <taxon>Eukaryota</taxon>
        <taxon>Fungi</taxon>
        <taxon>Fungi incertae sedis</taxon>
        <taxon>Zoopagomycota</taxon>
        <taxon>Kickxellomycotina</taxon>
        <taxon>Harpellomycetes</taxon>
        <taxon>Harpellales</taxon>
        <taxon>Legeriomycetaceae</taxon>
        <taxon>Zancudomyces</taxon>
    </lineage>
</organism>
<dbReference type="EMBL" id="LSSK01000651">
    <property type="protein sequence ID" value="OMH82499.1"/>
    <property type="molecule type" value="Genomic_DNA"/>
</dbReference>
<dbReference type="OrthoDB" id="10442370at2759"/>
<gene>
    <name evidence="1" type="ORF">AX774_g4026</name>
</gene>
<sequence>MFSIACGIPGTFHGILAFQHLQASDKCCKIVLLLFARIPSGIISKISCITAALNSKSKCDSTRCFVTVLAIPFECLPSNCRANKFPNHRSNNGTIPRKKNIHTLHVGAQNPHPGPFPTGPVLNR</sequence>
<proteinExistence type="predicted"/>